<dbReference type="InterPro" id="IPR051446">
    <property type="entry name" value="HTH_trans_reg/aminotransferase"/>
</dbReference>
<name>A0A5B2TEV9_9PROT</name>
<evidence type="ECO:0000256" key="2">
    <source>
        <dbReference type="ARBA" id="ARBA00022898"/>
    </source>
</evidence>
<dbReference type="CDD" id="cd00609">
    <property type="entry name" value="AAT_like"/>
    <property type="match status" value="1"/>
</dbReference>
<dbReference type="GO" id="GO:0003677">
    <property type="term" value="F:DNA binding"/>
    <property type="evidence" value="ECO:0007669"/>
    <property type="project" value="UniProtKB-KW"/>
</dbReference>
<evidence type="ECO:0000256" key="3">
    <source>
        <dbReference type="ARBA" id="ARBA00023015"/>
    </source>
</evidence>
<keyword evidence="4" id="KW-0238">DNA-binding</keyword>
<keyword evidence="5" id="KW-0804">Transcription</keyword>
<dbReference type="SMART" id="SM00345">
    <property type="entry name" value="HTH_GNTR"/>
    <property type="match status" value="1"/>
</dbReference>
<dbReference type="InterPro" id="IPR000524">
    <property type="entry name" value="Tscrpt_reg_HTH_GntR"/>
</dbReference>
<keyword evidence="2" id="KW-0663">Pyridoxal phosphate</keyword>
<dbReference type="Pfam" id="PF00392">
    <property type="entry name" value="GntR"/>
    <property type="match status" value="1"/>
</dbReference>
<dbReference type="Gene3D" id="1.10.10.10">
    <property type="entry name" value="Winged helix-like DNA-binding domain superfamily/Winged helix DNA-binding domain"/>
    <property type="match status" value="1"/>
</dbReference>
<feature type="domain" description="HTH gntR-type" evidence="6">
    <location>
        <begin position="105"/>
        <end position="173"/>
    </location>
</feature>
<evidence type="ECO:0000313" key="7">
    <source>
        <dbReference type="EMBL" id="KAA2213011.1"/>
    </source>
</evidence>
<dbReference type="Gene3D" id="3.40.640.10">
    <property type="entry name" value="Type I PLP-dependent aspartate aminotransferase-like (Major domain)"/>
    <property type="match status" value="1"/>
</dbReference>
<sequence length="559" mass="59447">MPSIAMPSMSDPPEPARILRCRPAGIPATPLAELCRHAAGTVAAPAATHRLAGPFAASDARLPAFQGSAAMAQSPIPSLPDRPALRLVLGGHARLSLEIDRQAALPLADQIAGRLAEMIRAGTLPHGTRLPSIRALARRTGIGVHSVVEAYARLAAMGLAMARSGSGVYVIRPPELPPPAPLPAPDPTVAEGIAMAMLEARQDLLCPGSGMLPEGWTEGAWQGGVLSRFHRHLPAHLRRVAPPQGGAAVREHVCQRLAMRGISVPPDGVLMTAGGTQALQLVAQTFLAPGDTVLVEDPGYFMLFPMLEQRGLRLLPVERRPDGPCLEALERACRAEAPKAFFLQPVLHNPTGWTASAANLHRLLRIAERHSLLLVEDDAHGDLHGGEPVRLMQLDGGASVIHLGSFTKLIGQGTRVGFLAASAERVQALLRTKVTTALTGSGVEEQLVLEMLRSGQYRRHLETLRARLSAARGLVAGRLRALGFTLAGGEEGMFLWAEAPPDAREDLVPAARGHGLVLAGGALFRPGRQFSRHLRFNIGRSTDPRVAETLATLLRREGA</sequence>
<dbReference type="SUPFAM" id="SSF53383">
    <property type="entry name" value="PLP-dependent transferases"/>
    <property type="match status" value="1"/>
</dbReference>
<dbReference type="PANTHER" id="PTHR46577">
    <property type="entry name" value="HTH-TYPE TRANSCRIPTIONAL REGULATORY PROTEIN GABR"/>
    <property type="match status" value="1"/>
</dbReference>
<dbReference type="InterPro" id="IPR015424">
    <property type="entry name" value="PyrdxlP-dep_Trfase"/>
</dbReference>
<dbReference type="PROSITE" id="PS50949">
    <property type="entry name" value="HTH_GNTR"/>
    <property type="match status" value="1"/>
</dbReference>
<evidence type="ECO:0000256" key="4">
    <source>
        <dbReference type="ARBA" id="ARBA00023125"/>
    </source>
</evidence>
<dbReference type="CDD" id="cd07377">
    <property type="entry name" value="WHTH_GntR"/>
    <property type="match status" value="1"/>
</dbReference>
<accession>A0A5B2TEV9</accession>
<gene>
    <name evidence="7" type="ORF">F0Q34_12880</name>
</gene>
<dbReference type="SUPFAM" id="SSF46785">
    <property type="entry name" value="Winged helix' DNA-binding domain"/>
    <property type="match status" value="1"/>
</dbReference>
<dbReference type="PANTHER" id="PTHR46577:SF2">
    <property type="entry name" value="TRANSCRIPTIONAL REGULATORY PROTEIN"/>
    <property type="match status" value="1"/>
</dbReference>
<keyword evidence="3" id="KW-0805">Transcription regulation</keyword>
<dbReference type="InterPro" id="IPR015421">
    <property type="entry name" value="PyrdxlP-dep_Trfase_major"/>
</dbReference>
<organism evidence="7 8">
    <name type="scientific">Teichococcus oryzae</name>
    <dbReference type="NCBI Taxonomy" id="1608942"/>
    <lineage>
        <taxon>Bacteria</taxon>
        <taxon>Pseudomonadati</taxon>
        <taxon>Pseudomonadota</taxon>
        <taxon>Alphaproteobacteria</taxon>
        <taxon>Acetobacterales</taxon>
        <taxon>Roseomonadaceae</taxon>
        <taxon>Roseomonas</taxon>
    </lineage>
</organism>
<dbReference type="InterPro" id="IPR004839">
    <property type="entry name" value="Aminotransferase_I/II_large"/>
</dbReference>
<dbReference type="GO" id="GO:0008483">
    <property type="term" value="F:transaminase activity"/>
    <property type="evidence" value="ECO:0007669"/>
    <property type="project" value="UniProtKB-KW"/>
</dbReference>
<keyword evidence="8" id="KW-1185">Reference proteome</keyword>
<evidence type="ECO:0000256" key="5">
    <source>
        <dbReference type="ARBA" id="ARBA00023163"/>
    </source>
</evidence>
<dbReference type="GO" id="GO:0003700">
    <property type="term" value="F:DNA-binding transcription factor activity"/>
    <property type="evidence" value="ECO:0007669"/>
    <property type="project" value="InterPro"/>
</dbReference>
<protein>
    <submittedName>
        <fullName evidence="7">PLP-dependent aminotransferase family protein</fullName>
    </submittedName>
</protein>
<comment type="caution">
    <text evidence="7">The sequence shown here is derived from an EMBL/GenBank/DDBJ whole genome shotgun (WGS) entry which is preliminary data.</text>
</comment>
<dbReference type="Proteomes" id="UP000322110">
    <property type="component" value="Unassembled WGS sequence"/>
</dbReference>
<reference evidence="7 8" key="1">
    <citation type="journal article" date="2015" name="Int. J. Syst. Evol. Microbiol.">
        <title>Roseomonas oryzae sp. nov., isolated from paddy rhizosphere soil.</title>
        <authorList>
            <person name="Ramaprasad E.V."/>
            <person name="Sasikala Ch."/>
            <person name="Ramana Ch.V."/>
        </authorList>
    </citation>
    <scope>NUCLEOTIDE SEQUENCE [LARGE SCALE GENOMIC DNA]</scope>
    <source>
        <strain evidence="7 8">KCTC 42542</strain>
    </source>
</reference>
<dbReference type="Pfam" id="PF00155">
    <property type="entry name" value="Aminotran_1_2"/>
    <property type="match status" value="1"/>
</dbReference>
<comment type="similarity">
    <text evidence="1">In the C-terminal section; belongs to the class-I pyridoxal-phosphate-dependent aminotransferase family.</text>
</comment>
<keyword evidence="7" id="KW-0808">Transferase</keyword>
<evidence type="ECO:0000259" key="6">
    <source>
        <dbReference type="PROSITE" id="PS50949"/>
    </source>
</evidence>
<dbReference type="InterPro" id="IPR036390">
    <property type="entry name" value="WH_DNA-bd_sf"/>
</dbReference>
<proteinExistence type="inferred from homology"/>
<evidence type="ECO:0000313" key="8">
    <source>
        <dbReference type="Proteomes" id="UP000322110"/>
    </source>
</evidence>
<dbReference type="InterPro" id="IPR036388">
    <property type="entry name" value="WH-like_DNA-bd_sf"/>
</dbReference>
<keyword evidence="7" id="KW-0032">Aminotransferase</keyword>
<dbReference type="EMBL" id="VUKA01000005">
    <property type="protein sequence ID" value="KAA2213011.1"/>
    <property type="molecule type" value="Genomic_DNA"/>
</dbReference>
<evidence type="ECO:0000256" key="1">
    <source>
        <dbReference type="ARBA" id="ARBA00005384"/>
    </source>
</evidence>
<dbReference type="GO" id="GO:0030170">
    <property type="term" value="F:pyridoxal phosphate binding"/>
    <property type="evidence" value="ECO:0007669"/>
    <property type="project" value="InterPro"/>
</dbReference>
<dbReference type="AlphaFoldDB" id="A0A5B2TEV9"/>